<dbReference type="Pfam" id="PF02361">
    <property type="entry name" value="CbiQ"/>
    <property type="match status" value="1"/>
</dbReference>
<organism evidence="6">
    <name type="scientific">Lactococcus lactis subsp. lactis bv. diacetylactis</name>
    <dbReference type="NCBI Taxonomy" id="44688"/>
    <lineage>
        <taxon>Bacteria</taxon>
        <taxon>Bacillati</taxon>
        <taxon>Bacillota</taxon>
        <taxon>Bacilli</taxon>
        <taxon>Lactobacillales</taxon>
        <taxon>Streptococcaceae</taxon>
        <taxon>Lactococcus</taxon>
    </lineage>
</organism>
<reference evidence="6" key="1">
    <citation type="submission" date="2018-10" db="EMBL/GenBank/DDBJ databases">
        <title>Chromosomal inversion in Lactococcus lactis subsp. lactis bv. diacetylactis S50.</title>
        <authorList>
            <person name="Kojic M."/>
            <person name="Jovcic B."/>
        </authorList>
    </citation>
    <scope>NUCLEOTIDE SEQUENCE</scope>
    <source>
        <strain evidence="6">S50</strain>
    </source>
</reference>
<keyword evidence="4" id="KW-1133">Transmembrane helix</keyword>
<dbReference type="InterPro" id="IPR003339">
    <property type="entry name" value="ABC/ECF_trnsptr_transmembrane"/>
</dbReference>
<dbReference type="PANTHER" id="PTHR34857:SF2">
    <property type="entry name" value="SLL0384 PROTEIN"/>
    <property type="match status" value="1"/>
</dbReference>
<dbReference type="GO" id="GO:0005886">
    <property type="term" value="C:plasma membrane"/>
    <property type="evidence" value="ECO:0007669"/>
    <property type="project" value="UniProtKB-ARBA"/>
</dbReference>
<evidence type="ECO:0000256" key="2">
    <source>
        <dbReference type="ARBA" id="ARBA00022475"/>
    </source>
</evidence>
<evidence type="ECO:0000256" key="4">
    <source>
        <dbReference type="ARBA" id="ARBA00022989"/>
    </source>
</evidence>
<dbReference type="AlphaFoldDB" id="A0A8B3F3Z0"/>
<gene>
    <name evidence="6" type="ORF">D8K17_13625</name>
</gene>
<dbReference type="RefSeq" id="WP_058147831.1">
    <property type="nucleotide sequence ID" value="NZ_CP061323.1"/>
</dbReference>
<dbReference type="InterPro" id="IPR051611">
    <property type="entry name" value="ECF_transporter_component"/>
</dbReference>
<sequence>MRLPDWLIEKQDRPIGNGKNNFLIRNRKMIEAVLFKFRDKSAIPLKKFFHPLTWLLCLFFCLTGVSFSRSLLLFWLLGLMLLGFVARLPLDNLKGVLKKTVLLLILPVLIYLPTLIWQGFNILFIIRLPSIALLIALYSELTSIDDVLQALKKLHFPNIVLLQLDITVKYIYIFGQILLDILKGIEVRSIGGNLNFQVGSNIWGILYLKALQYGKDLQKAMEARSFTGDYRDTGTSLNYWDYFCLLLVLCLMVIMIIL</sequence>
<evidence type="ECO:0000256" key="1">
    <source>
        <dbReference type="ARBA" id="ARBA00004141"/>
    </source>
</evidence>
<comment type="subcellular location">
    <subcellularLocation>
        <location evidence="1">Membrane</location>
        <topology evidence="1">Multi-pass membrane protein</topology>
    </subcellularLocation>
</comment>
<accession>A0A8B3F3Z0</accession>
<dbReference type="CDD" id="cd16914">
    <property type="entry name" value="EcfT"/>
    <property type="match status" value="1"/>
</dbReference>
<proteinExistence type="predicted"/>
<keyword evidence="2" id="KW-1003">Cell membrane</keyword>
<evidence type="ECO:0000256" key="5">
    <source>
        <dbReference type="ARBA" id="ARBA00023136"/>
    </source>
</evidence>
<evidence type="ECO:0000313" key="6">
    <source>
        <dbReference type="EMBL" id="RKO34882.1"/>
    </source>
</evidence>
<evidence type="ECO:0000256" key="3">
    <source>
        <dbReference type="ARBA" id="ARBA00022692"/>
    </source>
</evidence>
<dbReference type="PANTHER" id="PTHR34857">
    <property type="entry name" value="SLL0384 PROTEIN"/>
    <property type="match status" value="1"/>
</dbReference>
<comment type="caution">
    <text evidence="6">The sequence shown here is derived from an EMBL/GenBank/DDBJ whole genome shotgun (WGS) entry which is preliminary data.</text>
</comment>
<dbReference type="EMBL" id="RBVM01000003">
    <property type="protein sequence ID" value="RKO34882.1"/>
    <property type="molecule type" value="Genomic_DNA"/>
</dbReference>
<keyword evidence="5" id="KW-0472">Membrane</keyword>
<keyword evidence="3 6" id="KW-0812">Transmembrane</keyword>
<protein>
    <submittedName>
        <fullName evidence="6">Energy-coupling factor transporter transmembrane protein EcfT</fullName>
    </submittedName>
</protein>
<name>A0A8B3F3Z0_LACLL</name>